<dbReference type="SUPFAM" id="SSF53756">
    <property type="entry name" value="UDP-Glycosyltransferase/glycogen phosphorylase"/>
    <property type="match status" value="1"/>
</dbReference>
<dbReference type="Proteomes" id="UP000295707">
    <property type="component" value="Unassembled WGS sequence"/>
</dbReference>
<name>A0A4R1HD93_9GAMM</name>
<evidence type="ECO:0000313" key="3">
    <source>
        <dbReference type="Proteomes" id="UP000295707"/>
    </source>
</evidence>
<gene>
    <name evidence="2" type="ORF">DFR30_2789</name>
</gene>
<dbReference type="GO" id="GO:0016740">
    <property type="term" value="F:transferase activity"/>
    <property type="evidence" value="ECO:0007669"/>
    <property type="project" value="UniProtKB-KW"/>
</dbReference>
<dbReference type="OrthoDB" id="9062832at2"/>
<dbReference type="Gene3D" id="3.40.50.2000">
    <property type="entry name" value="Glycogen Phosphorylase B"/>
    <property type="match status" value="2"/>
</dbReference>
<protein>
    <submittedName>
        <fullName evidence="2">Glycosyltransferase involved in cell wall biosynthesis</fullName>
    </submittedName>
</protein>
<proteinExistence type="predicted"/>
<dbReference type="PANTHER" id="PTHR12526">
    <property type="entry name" value="GLYCOSYLTRANSFERASE"/>
    <property type="match status" value="1"/>
</dbReference>
<dbReference type="CDD" id="cd03801">
    <property type="entry name" value="GT4_PimA-like"/>
    <property type="match status" value="1"/>
</dbReference>
<dbReference type="EMBL" id="SMFX01000001">
    <property type="protein sequence ID" value="TCK19478.1"/>
    <property type="molecule type" value="Genomic_DNA"/>
</dbReference>
<evidence type="ECO:0000313" key="2">
    <source>
        <dbReference type="EMBL" id="TCK19478.1"/>
    </source>
</evidence>
<keyword evidence="3" id="KW-1185">Reference proteome</keyword>
<dbReference type="AlphaFoldDB" id="A0A4R1HD93"/>
<dbReference type="Pfam" id="PF00534">
    <property type="entry name" value="Glycos_transf_1"/>
    <property type="match status" value="1"/>
</dbReference>
<dbReference type="RefSeq" id="WP_132974185.1">
    <property type="nucleotide sequence ID" value="NZ_SMFX01000001.1"/>
</dbReference>
<sequence>MKNDMPLPVIVFVAHGISRETIRLQPWRYLYELAVRMSNNGRVILITDASGAEYEEAWSENLTVVSTRLLSVRRMSSLVRYINSLGADRVWWSVTPRSIIYYRAWKKLGCRITALITCPLYPWALLVRAGLSGVPWIELKALIQQRGIPRFMFVRLLMQPYIRRVIVQSQSNRKILVESGLEKERIDVVPVGIDPEDRKSVPGENINEVRKQYGFGGSALVFSYMGAVRKIRGIDVLIKAFSRIAANRTDACLVVLARGADKTTVNNYREKFRSLGLEGRVKIIGGWLDREQVWAHIEACDVVVLPFVVVPSDVPIAILEALAREKPVIGTRVDGIPELVEGRGLVVESMDDLQLAEAMKSIVDKTVDYQDLSRSARKFMKDYPDWDEVYRMVERLENQVSDECSPNH</sequence>
<accession>A0A4R1HD93</accession>
<dbReference type="InterPro" id="IPR001296">
    <property type="entry name" value="Glyco_trans_1"/>
</dbReference>
<dbReference type="PANTHER" id="PTHR12526:SF630">
    <property type="entry name" value="GLYCOSYLTRANSFERASE"/>
    <property type="match status" value="1"/>
</dbReference>
<comment type="caution">
    <text evidence="2">The sequence shown here is derived from an EMBL/GenBank/DDBJ whole genome shotgun (WGS) entry which is preliminary data.</text>
</comment>
<keyword evidence="2" id="KW-0808">Transferase</keyword>
<evidence type="ECO:0000259" key="1">
    <source>
        <dbReference type="Pfam" id="PF00534"/>
    </source>
</evidence>
<feature type="domain" description="Glycosyl transferase family 1" evidence="1">
    <location>
        <begin position="207"/>
        <end position="378"/>
    </location>
</feature>
<organism evidence="2 3">
    <name type="scientific">Thiogranum longum</name>
    <dbReference type="NCBI Taxonomy" id="1537524"/>
    <lineage>
        <taxon>Bacteria</taxon>
        <taxon>Pseudomonadati</taxon>
        <taxon>Pseudomonadota</taxon>
        <taxon>Gammaproteobacteria</taxon>
        <taxon>Chromatiales</taxon>
        <taxon>Ectothiorhodospiraceae</taxon>
        <taxon>Thiogranum</taxon>
    </lineage>
</organism>
<reference evidence="2 3" key="1">
    <citation type="submission" date="2019-03" db="EMBL/GenBank/DDBJ databases">
        <title>Genomic Encyclopedia of Type Strains, Phase IV (KMG-IV): sequencing the most valuable type-strain genomes for metagenomic binning, comparative biology and taxonomic classification.</title>
        <authorList>
            <person name="Goeker M."/>
        </authorList>
    </citation>
    <scope>NUCLEOTIDE SEQUENCE [LARGE SCALE GENOMIC DNA]</scope>
    <source>
        <strain evidence="2 3">DSM 19610</strain>
    </source>
</reference>